<dbReference type="GO" id="GO:0005524">
    <property type="term" value="F:ATP binding"/>
    <property type="evidence" value="ECO:0007669"/>
    <property type="project" value="UniProtKB-KW"/>
</dbReference>
<dbReference type="PROSITE" id="PS51192">
    <property type="entry name" value="HELICASE_ATP_BIND_1"/>
    <property type="match status" value="1"/>
</dbReference>
<dbReference type="GO" id="GO:0003676">
    <property type="term" value="F:nucleic acid binding"/>
    <property type="evidence" value="ECO:0007669"/>
    <property type="project" value="InterPro"/>
</dbReference>
<organism evidence="12 13">
    <name type="scientific">Alloprevotella rava</name>
    <dbReference type="NCBI Taxonomy" id="671218"/>
    <lineage>
        <taxon>Bacteria</taxon>
        <taxon>Pseudomonadati</taxon>
        <taxon>Bacteroidota</taxon>
        <taxon>Bacteroidia</taxon>
        <taxon>Bacteroidales</taxon>
        <taxon>Prevotellaceae</taxon>
        <taxon>Alloprevotella</taxon>
    </lineage>
</organism>
<comment type="caution">
    <text evidence="12">The sequence shown here is derived from an EMBL/GenBank/DDBJ whole genome shotgun (WGS) entry which is preliminary data.</text>
</comment>
<feature type="domain" description="HD Cas3-type" evidence="11">
    <location>
        <begin position="15"/>
        <end position="170"/>
    </location>
</feature>
<dbReference type="InterPro" id="IPR011545">
    <property type="entry name" value="DEAD/DEAH_box_helicase_dom"/>
</dbReference>
<dbReference type="EC" id="3.1.-.-" evidence="12"/>
<dbReference type="GO" id="GO:0051607">
    <property type="term" value="P:defense response to virus"/>
    <property type="evidence" value="ECO:0007669"/>
    <property type="project" value="UniProtKB-KW"/>
</dbReference>
<dbReference type="GO" id="GO:0004519">
    <property type="term" value="F:endonuclease activity"/>
    <property type="evidence" value="ECO:0007669"/>
    <property type="project" value="UniProtKB-KW"/>
</dbReference>
<keyword evidence="4" id="KW-0479">Metal-binding</keyword>
<keyword evidence="6 12" id="KW-0378">Hydrolase</keyword>
<dbReference type="GO" id="GO:0046872">
    <property type="term" value="F:metal ion binding"/>
    <property type="evidence" value="ECO:0007669"/>
    <property type="project" value="UniProtKB-KW"/>
</dbReference>
<keyword evidence="7 12" id="KW-0347">Helicase</keyword>
<dbReference type="SUPFAM" id="SSF52540">
    <property type="entry name" value="P-loop containing nucleoside triphosphate hydrolases"/>
    <property type="match status" value="1"/>
</dbReference>
<dbReference type="CDD" id="cd09641">
    <property type="entry name" value="Cas3''_I"/>
    <property type="match status" value="1"/>
</dbReference>
<evidence type="ECO:0000256" key="3">
    <source>
        <dbReference type="ARBA" id="ARBA00022722"/>
    </source>
</evidence>
<dbReference type="Pfam" id="PF22590">
    <property type="entry name" value="Cas3-like_C_2"/>
    <property type="match status" value="1"/>
</dbReference>
<evidence type="ECO:0000256" key="6">
    <source>
        <dbReference type="ARBA" id="ARBA00022801"/>
    </source>
</evidence>
<evidence type="ECO:0000256" key="4">
    <source>
        <dbReference type="ARBA" id="ARBA00022723"/>
    </source>
</evidence>
<dbReference type="SUPFAM" id="SSF109604">
    <property type="entry name" value="HD-domain/PDEase-like"/>
    <property type="match status" value="1"/>
</dbReference>
<dbReference type="InterPro" id="IPR027417">
    <property type="entry name" value="P-loop_NTPase"/>
</dbReference>
<feature type="domain" description="Helicase ATP-binding" evidence="10">
    <location>
        <begin position="226"/>
        <end position="410"/>
    </location>
</feature>
<dbReference type="Proteomes" id="UP000541425">
    <property type="component" value="Unassembled WGS sequence"/>
</dbReference>
<keyword evidence="8" id="KW-0067">ATP-binding</keyword>
<keyword evidence="12" id="KW-0255">Endonuclease</keyword>
<dbReference type="InterPro" id="IPR038257">
    <property type="entry name" value="CRISPR-assoc_Cas3_HD_sf"/>
</dbReference>
<dbReference type="NCBIfam" id="TIGR01596">
    <property type="entry name" value="cas3_HD"/>
    <property type="match status" value="1"/>
</dbReference>
<evidence type="ECO:0000256" key="7">
    <source>
        <dbReference type="ARBA" id="ARBA00022806"/>
    </source>
</evidence>
<gene>
    <name evidence="12" type="ORF">FHS60_001196</name>
</gene>
<dbReference type="Pfam" id="PF00270">
    <property type="entry name" value="DEAD"/>
    <property type="match status" value="1"/>
</dbReference>
<dbReference type="Pfam" id="PF01966">
    <property type="entry name" value="HD"/>
    <property type="match status" value="1"/>
</dbReference>
<dbReference type="InterPro" id="IPR054712">
    <property type="entry name" value="Cas3-like_dom"/>
</dbReference>
<dbReference type="EMBL" id="JACICA010000005">
    <property type="protein sequence ID" value="MBB3702727.1"/>
    <property type="molecule type" value="Genomic_DNA"/>
</dbReference>
<comment type="similarity">
    <text evidence="2">In the central section; belongs to the CRISPR-associated helicase Cas3 family.</text>
</comment>
<dbReference type="NCBIfam" id="TIGR01587">
    <property type="entry name" value="cas3_core"/>
    <property type="match status" value="1"/>
</dbReference>
<dbReference type="GO" id="GO:0004386">
    <property type="term" value="F:helicase activity"/>
    <property type="evidence" value="ECO:0007669"/>
    <property type="project" value="UniProtKB-KW"/>
</dbReference>
<accession>A0A7W5UJR4</accession>
<proteinExistence type="inferred from homology"/>
<reference evidence="12 13" key="1">
    <citation type="submission" date="2020-08" db="EMBL/GenBank/DDBJ databases">
        <title>Genomic Encyclopedia of Type Strains, Phase IV (KMG-IV): sequencing the most valuable type-strain genomes for metagenomic binning, comparative biology and taxonomic classification.</title>
        <authorList>
            <person name="Goeker M."/>
        </authorList>
    </citation>
    <scope>NUCLEOTIDE SEQUENCE [LARGE SCALE GENOMIC DNA]</scope>
    <source>
        <strain evidence="12 13">DSM 22548</strain>
    </source>
</reference>
<sequence>MKIPNTISHIRTLNNSFEFQSNEEHQQGVAKMAAEFADAFGMKKYGELLGLLHDKGKEQESFQQHIKKESGFQPNIKVNGNYHHAYVGALLLKKHFSRVAPLLTNCIAGHHRGLYDAGDEKELLKNLIPQDVTDEVPQIDIQLPQIKLEVADLHHLERMLFSCLVDADYLDTENFMQPDQTRLRGTKASMSELLQKLQLWLDTLKEKSEDTPVNHIRNYVQEQCVSASNAEAGVFSLTVPTGGGKTLSSVLWALHHAVRNNLQRIIIAIPYTSIIVQTAHVLKNIFGEENVLEHHSNIDYSNNKDSELTNRLLLATENWDYPIIVTTNVQLFESLFSNRPSACRKLHNIAKSVLILDEVQTLPIDFLRPIVDSLKTLNRVFGTSILFTTASQPVLTGELEGENTLIKIKGFSHIKEIVPSDAKLYDKLRRVDLKIDDSAQDYEEIATQLSQHKRVLCIVNTRKDAKEIFERLPKEGITLHLSRMMCPQHIRETIEQIKKALTNEENEIIRVVATQLIEAGVDIDFPIVFRQQAGLDSILQAAGRCNREGKIKRGITHVFSLQKISNLPRGFISRTNSARMALAKDSDWFSPETMQQYFRQLYSRTQTFDSKDIKSLLYNFYYMQFETAAKAFQLIEDNTIPIIINWKDSLSLIDDAERFTPSYSLMKQLAQYTVSVRQQDFKKLKEAGAIEELFQNIFVVRDKLFYDEKVGLITTNHWIEEILIK</sequence>
<name>A0A7W5UJR4_9BACT</name>
<evidence type="ECO:0000256" key="8">
    <source>
        <dbReference type="ARBA" id="ARBA00022840"/>
    </source>
</evidence>
<comment type="similarity">
    <text evidence="1">In the N-terminal section; belongs to the CRISPR-associated nuclease Cas3-HD family.</text>
</comment>
<evidence type="ECO:0000259" key="11">
    <source>
        <dbReference type="PROSITE" id="PS51643"/>
    </source>
</evidence>
<dbReference type="InterPro" id="IPR006483">
    <property type="entry name" value="CRISPR-assoc_Cas3_HD"/>
</dbReference>
<dbReference type="EC" id="3.6.4.-" evidence="12"/>
<protein>
    <submittedName>
        <fullName evidence="12">CRISPR-associated endonuclease/helicase Cas3</fullName>
        <ecNumber evidence="12">3.1.-.-</ecNumber>
        <ecNumber evidence="12">3.6.4.-</ecNumber>
    </submittedName>
</protein>
<keyword evidence="9" id="KW-0051">Antiviral defense</keyword>
<evidence type="ECO:0000256" key="1">
    <source>
        <dbReference type="ARBA" id="ARBA00006847"/>
    </source>
</evidence>
<keyword evidence="3" id="KW-0540">Nuclease</keyword>
<evidence type="ECO:0000313" key="12">
    <source>
        <dbReference type="EMBL" id="MBB3702727.1"/>
    </source>
</evidence>
<dbReference type="Gene3D" id="1.10.3210.30">
    <property type="match status" value="1"/>
</dbReference>
<dbReference type="AlphaFoldDB" id="A0A7W5UJR4"/>
<dbReference type="RefSeq" id="WP_183696174.1">
    <property type="nucleotide sequence ID" value="NZ_JACICA010000005.1"/>
</dbReference>
<evidence type="ECO:0000259" key="10">
    <source>
        <dbReference type="PROSITE" id="PS51192"/>
    </source>
</evidence>
<dbReference type="Gene3D" id="3.40.50.300">
    <property type="entry name" value="P-loop containing nucleotide triphosphate hydrolases"/>
    <property type="match status" value="2"/>
</dbReference>
<dbReference type="CDD" id="cd17930">
    <property type="entry name" value="DEXHc_cas3"/>
    <property type="match status" value="1"/>
</dbReference>
<evidence type="ECO:0000256" key="5">
    <source>
        <dbReference type="ARBA" id="ARBA00022741"/>
    </source>
</evidence>
<dbReference type="InterPro" id="IPR006674">
    <property type="entry name" value="HD_domain"/>
</dbReference>
<dbReference type="SMART" id="SM00487">
    <property type="entry name" value="DEXDc"/>
    <property type="match status" value="1"/>
</dbReference>
<dbReference type="PROSITE" id="PS51643">
    <property type="entry name" value="HD_CAS3"/>
    <property type="match status" value="1"/>
</dbReference>
<evidence type="ECO:0000256" key="9">
    <source>
        <dbReference type="ARBA" id="ARBA00023118"/>
    </source>
</evidence>
<evidence type="ECO:0000256" key="2">
    <source>
        <dbReference type="ARBA" id="ARBA00009046"/>
    </source>
</evidence>
<dbReference type="InterPro" id="IPR006474">
    <property type="entry name" value="Helicase_Cas3_CRISPR-ass_core"/>
</dbReference>
<evidence type="ECO:0000313" key="13">
    <source>
        <dbReference type="Proteomes" id="UP000541425"/>
    </source>
</evidence>
<keyword evidence="5" id="KW-0547">Nucleotide-binding</keyword>
<dbReference type="GO" id="GO:0016787">
    <property type="term" value="F:hydrolase activity"/>
    <property type="evidence" value="ECO:0007669"/>
    <property type="project" value="UniProtKB-KW"/>
</dbReference>
<dbReference type="InterPro" id="IPR014001">
    <property type="entry name" value="Helicase_ATP-bd"/>
</dbReference>